<dbReference type="InterPro" id="IPR058625">
    <property type="entry name" value="MdtA-like_BSH"/>
</dbReference>
<proteinExistence type="inferred from homology"/>
<dbReference type="SUPFAM" id="SSF111369">
    <property type="entry name" value="HlyD-like secretion proteins"/>
    <property type="match status" value="1"/>
</dbReference>
<dbReference type="Proteomes" id="UP000638014">
    <property type="component" value="Unassembled WGS sequence"/>
</dbReference>
<feature type="signal peptide" evidence="4">
    <location>
        <begin position="1"/>
        <end position="17"/>
    </location>
</feature>
<evidence type="ECO:0000256" key="4">
    <source>
        <dbReference type="SAM" id="SignalP"/>
    </source>
</evidence>
<dbReference type="RefSeq" id="WP_191146233.1">
    <property type="nucleotide sequence ID" value="NZ_JACXAF010000030.1"/>
</dbReference>
<dbReference type="GO" id="GO:0015562">
    <property type="term" value="F:efflux transmembrane transporter activity"/>
    <property type="evidence" value="ECO:0007669"/>
    <property type="project" value="TreeGrafter"/>
</dbReference>
<organism evidence="7 8">
    <name type="scientific">Neiella litorisoli</name>
    <dbReference type="NCBI Taxonomy" id="2771431"/>
    <lineage>
        <taxon>Bacteria</taxon>
        <taxon>Pseudomonadati</taxon>
        <taxon>Pseudomonadota</taxon>
        <taxon>Gammaproteobacteria</taxon>
        <taxon>Alteromonadales</taxon>
        <taxon>Echinimonadaceae</taxon>
        <taxon>Neiella</taxon>
    </lineage>
</organism>
<feature type="domain" description="Multidrug resistance protein MdtA-like C-terminal permuted SH3" evidence="6">
    <location>
        <begin position="277"/>
        <end position="336"/>
    </location>
</feature>
<dbReference type="Gene3D" id="1.10.287.470">
    <property type="entry name" value="Helix hairpin bin"/>
    <property type="match status" value="1"/>
</dbReference>
<evidence type="ECO:0000256" key="3">
    <source>
        <dbReference type="ARBA" id="ARBA00022448"/>
    </source>
</evidence>
<reference evidence="7" key="1">
    <citation type="submission" date="2020-09" db="EMBL/GenBank/DDBJ databases">
        <title>A novel bacterium of genus Neiella, isolated from South China Sea.</title>
        <authorList>
            <person name="Huang H."/>
            <person name="Mo K."/>
            <person name="Hu Y."/>
        </authorList>
    </citation>
    <scope>NUCLEOTIDE SEQUENCE</scope>
    <source>
        <strain evidence="7">HB171785</strain>
    </source>
</reference>
<evidence type="ECO:0000313" key="7">
    <source>
        <dbReference type="EMBL" id="MBD1391174.1"/>
    </source>
</evidence>
<comment type="caution">
    <text evidence="7">The sequence shown here is derived from an EMBL/GenBank/DDBJ whole genome shotgun (WGS) entry which is preliminary data.</text>
</comment>
<comment type="similarity">
    <text evidence="2">Belongs to the membrane fusion protein (MFP) (TC 8.A.1) family.</text>
</comment>
<gene>
    <name evidence="7" type="ORF">IC617_17225</name>
</gene>
<dbReference type="Gene3D" id="2.40.420.20">
    <property type="match status" value="1"/>
</dbReference>
<evidence type="ECO:0000256" key="2">
    <source>
        <dbReference type="ARBA" id="ARBA00009477"/>
    </source>
</evidence>
<evidence type="ECO:0000256" key="1">
    <source>
        <dbReference type="ARBA" id="ARBA00004196"/>
    </source>
</evidence>
<comment type="subcellular location">
    <subcellularLocation>
        <location evidence="1">Cell envelope</location>
    </subcellularLocation>
</comment>
<dbReference type="Gene3D" id="2.40.50.100">
    <property type="match status" value="1"/>
</dbReference>
<dbReference type="PANTHER" id="PTHR30469:SF20">
    <property type="entry name" value="EFFLUX RND TRANSPORTER PERIPLASMIC ADAPTOR SUBUNIT"/>
    <property type="match status" value="1"/>
</dbReference>
<dbReference type="Pfam" id="PF25967">
    <property type="entry name" value="RND-MFP_C"/>
    <property type="match status" value="1"/>
</dbReference>
<dbReference type="InterPro" id="IPR058627">
    <property type="entry name" value="MdtA-like_C"/>
</dbReference>
<dbReference type="NCBIfam" id="TIGR01730">
    <property type="entry name" value="RND_mfp"/>
    <property type="match status" value="1"/>
</dbReference>
<protein>
    <submittedName>
        <fullName evidence="7">Efflux RND transporter periplasmic adaptor subunit</fullName>
    </submittedName>
</protein>
<dbReference type="Pfam" id="PF25917">
    <property type="entry name" value="BSH_RND"/>
    <property type="match status" value="1"/>
</dbReference>
<keyword evidence="8" id="KW-1185">Reference proteome</keyword>
<dbReference type="Gene3D" id="2.40.30.170">
    <property type="match status" value="1"/>
</dbReference>
<keyword evidence="3" id="KW-0813">Transport</keyword>
<sequence length="352" mass="38678">MIRLFLLLLPLSAVLSACGPADKPEDLTVAQPRTVQLSTVQQTDSSQSYRFPATVIPVKTVELNFEVSGRLKYVDLKQGQRVPEGTLLAAIDAAPFERSVRENRARHKQARLELERIQSLYKKGLAAKRELDNAETQFEITQVDLENSIQDLSYTELRAPFDALVSERLVEAGSYIITGTAITRLQDVSKVHFEINVSERVLAANIDNKILSATASVAGRSDDEFELEYVEHTTAADPVTQTYKVVFASEPPADTHLTPGIRASVNVEVGHSDDSPALYVPLNALQVNPDNSYSVWRYQESQGTVTQVAVEVANTQGHMVVIQSGLQLGDQVVSAGVSQMREGLAVKPYVEE</sequence>
<evidence type="ECO:0000259" key="5">
    <source>
        <dbReference type="Pfam" id="PF25917"/>
    </source>
</evidence>
<name>A0A8J6QV63_9GAMM</name>
<feature type="domain" description="Multidrug resistance protein MdtA-like barrel-sandwich hybrid" evidence="5">
    <location>
        <begin position="60"/>
        <end position="181"/>
    </location>
</feature>
<dbReference type="AlphaFoldDB" id="A0A8J6QV63"/>
<evidence type="ECO:0000313" key="8">
    <source>
        <dbReference type="Proteomes" id="UP000638014"/>
    </source>
</evidence>
<feature type="chain" id="PRO_5035267576" evidence="4">
    <location>
        <begin position="18"/>
        <end position="352"/>
    </location>
</feature>
<keyword evidence="4" id="KW-0732">Signal</keyword>
<dbReference type="EMBL" id="JACXAF010000030">
    <property type="protein sequence ID" value="MBD1391174.1"/>
    <property type="molecule type" value="Genomic_DNA"/>
</dbReference>
<evidence type="ECO:0000259" key="6">
    <source>
        <dbReference type="Pfam" id="PF25967"/>
    </source>
</evidence>
<dbReference type="PANTHER" id="PTHR30469">
    <property type="entry name" value="MULTIDRUG RESISTANCE PROTEIN MDTA"/>
    <property type="match status" value="1"/>
</dbReference>
<accession>A0A8J6QV63</accession>
<dbReference type="PROSITE" id="PS51257">
    <property type="entry name" value="PROKAR_LIPOPROTEIN"/>
    <property type="match status" value="1"/>
</dbReference>
<dbReference type="GO" id="GO:1990281">
    <property type="term" value="C:efflux pump complex"/>
    <property type="evidence" value="ECO:0007669"/>
    <property type="project" value="TreeGrafter"/>
</dbReference>
<dbReference type="InterPro" id="IPR006143">
    <property type="entry name" value="RND_pump_MFP"/>
</dbReference>